<feature type="compositionally biased region" description="Polar residues" evidence="1">
    <location>
        <begin position="1"/>
        <end position="14"/>
    </location>
</feature>
<accession>A0AAV9WUA7</accession>
<feature type="transmembrane region" description="Helical" evidence="2">
    <location>
        <begin position="356"/>
        <end position="377"/>
    </location>
</feature>
<name>A0AAV9WUA7_9PEZI</name>
<evidence type="ECO:0000256" key="1">
    <source>
        <dbReference type="SAM" id="MobiDB-lite"/>
    </source>
</evidence>
<evidence type="ECO:0000313" key="3">
    <source>
        <dbReference type="EMBL" id="KAK6525339.1"/>
    </source>
</evidence>
<dbReference type="AlphaFoldDB" id="A0AAV9WUA7"/>
<keyword evidence="4" id="KW-1185">Reference proteome</keyword>
<keyword evidence="2" id="KW-1133">Transmembrane helix</keyword>
<keyword evidence="2" id="KW-0812">Transmembrane</keyword>
<gene>
    <name evidence="3" type="ORF">TWF694_005481</name>
</gene>
<evidence type="ECO:0000313" key="4">
    <source>
        <dbReference type="Proteomes" id="UP001365542"/>
    </source>
</evidence>
<comment type="caution">
    <text evidence="3">The sequence shown here is derived from an EMBL/GenBank/DDBJ whole genome shotgun (WGS) entry which is preliminary data.</text>
</comment>
<dbReference type="Proteomes" id="UP001365542">
    <property type="component" value="Unassembled WGS sequence"/>
</dbReference>
<organism evidence="3 4">
    <name type="scientific">Orbilia ellipsospora</name>
    <dbReference type="NCBI Taxonomy" id="2528407"/>
    <lineage>
        <taxon>Eukaryota</taxon>
        <taxon>Fungi</taxon>
        <taxon>Dikarya</taxon>
        <taxon>Ascomycota</taxon>
        <taxon>Pezizomycotina</taxon>
        <taxon>Orbiliomycetes</taxon>
        <taxon>Orbiliales</taxon>
        <taxon>Orbiliaceae</taxon>
        <taxon>Orbilia</taxon>
    </lineage>
</organism>
<feature type="transmembrane region" description="Helical" evidence="2">
    <location>
        <begin position="325"/>
        <end position="349"/>
    </location>
</feature>
<feature type="compositionally biased region" description="Basic and acidic residues" evidence="1">
    <location>
        <begin position="48"/>
        <end position="58"/>
    </location>
</feature>
<proteinExistence type="predicted"/>
<dbReference type="EMBL" id="JAVHJO010000017">
    <property type="protein sequence ID" value="KAK6525339.1"/>
    <property type="molecule type" value="Genomic_DNA"/>
</dbReference>
<sequence length="414" mass="47440">MDHSQGASMGNNIPASGPSRGRSVNRGGDAQTGGDDLRHHARPHRHHSAPELHGDHVRHQSRSRYRFHWNTHHLPRPRLSSNHRVPPEVSKAEIKEAILDFYESGLRSTRRSAKFIFIEKRTEGDWRCAPVCKCACACRTASNAHNGGNKPVALEYDCACGKDHITSNNRPKHNVGGSSRHWSKSLRFFLMRHGEPIIAKDPRKLPDPSNKKRWNDTILARMLREEYGNIKRHLSLKHIKFVKFLRLQQHGRTWRVVKTTDIVRNDEKVALNLFQYKLQYLAEKHNQIWMKNTRGTESTLWVERFEVMAEHGGYPLVQIVEGFSIWRIMGALSICVVFSTVFGIVYAVLRRDWSTGFAIGSYILATLTLFLTVFSVAEFLGLDKISPDEDFDLESKAVQYIGDKLLPREMLFEG</sequence>
<reference evidence="3 4" key="1">
    <citation type="submission" date="2019-10" db="EMBL/GenBank/DDBJ databases">
        <authorList>
            <person name="Palmer J.M."/>
        </authorList>
    </citation>
    <scope>NUCLEOTIDE SEQUENCE [LARGE SCALE GENOMIC DNA]</scope>
    <source>
        <strain evidence="3 4">TWF694</strain>
    </source>
</reference>
<evidence type="ECO:0000256" key="2">
    <source>
        <dbReference type="SAM" id="Phobius"/>
    </source>
</evidence>
<feature type="region of interest" description="Disordered" evidence="1">
    <location>
        <begin position="1"/>
        <end position="58"/>
    </location>
</feature>
<protein>
    <submittedName>
        <fullName evidence="3">Uncharacterized protein</fullName>
    </submittedName>
</protein>
<keyword evidence="2" id="KW-0472">Membrane</keyword>